<feature type="non-terminal residue" evidence="1">
    <location>
        <position position="1"/>
    </location>
</feature>
<reference evidence="1" key="1">
    <citation type="submission" date="2020-07" db="EMBL/GenBank/DDBJ databases">
        <title>Multicomponent nature underlies the extraordinary mechanical properties of spider dragline silk.</title>
        <authorList>
            <person name="Kono N."/>
            <person name="Nakamura H."/>
            <person name="Mori M."/>
            <person name="Yoshida Y."/>
            <person name="Ohtoshi R."/>
            <person name="Malay A.D."/>
            <person name="Moran D.A.P."/>
            <person name="Tomita M."/>
            <person name="Numata K."/>
            <person name="Arakawa K."/>
        </authorList>
    </citation>
    <scope>NUCLEOTIDE SEQUENCE</scope>
</reference>
<comment type="caution">
    <text evidence="1">The sequence shown here is derived from an EMBL/GenBank/DDBJ whole genome shotgun (WGS) entry which is preliminary data.</text>
</comment>
<keyword evidence="2" id="KW-1185">Reference proteome</keyword>
<sequence length="19" mass="2073">ENEKTQSILSSEPADKALL</sequence>
<protein>
    <submittedName>
        <fullName evidence="1">Uncharacterized protein</fullName>
    </submittedName>
</protein>
<dbReference type="Proteomes" id="UP000887116">
    <property type="component" value="Unassembled WGS sequence"/>
</dbReference>
<evidence type="ECO:0000313" key="2">
    <source>
        <dbReference type="Proteomes" id="UP000887116"/>
    </source>
</evidence>
<dbReference type="EMBL" id="BMAO01006133">
    <property type="protein sequence ID" value="GFR06310.1"/>
    <property type="molecule type" value="Genomic_DNA"/>
</dbReference>
<dbReference type="AlphaFoldDB" id="A0A8X6LE10"/>
<gene>
    <name evidence="1" type="ORF">TNCT_200601</name>
</gene>
<evidence type="ECO:0000313" key="1">
    <source>
        <dbReference type="EMBL" id="GFR06310.1"/>
    </source>
</evidence>
<accession>A0A8X6LE10</accession>
<proteinExistence type="predicted"/>
<name>A0A8X6LE10_TRICU</name>
<organism evidence="1 2">
    <name type="scientific">Trichonephila clavata</name>
    <name type="common">Joro spider</name>
    <name type="synonym">Nephila clavata</name>
    <dbReference type="NCBI Taxonomy" id="2740835"/>
    <lineage>
        <taxon>Eukaryota</taxon>
        <taxon>Metazoa</taxon>
        <taxon>Ecdysozoa</taxon>
        <taxon>Arthropoda</taxon>
        <taxon>Chelicerata</taxon>
        <taxon>Arachnida</taxon>
        <taxon>Araneae</taxon>
        <taxon>Araneomorphae</taxon>
        <taxon>Entelegynae</taxon>
        <taxon>Araneoidea</taxon>
        <taxon>Nephilidae</taxon>
        <taxon>Trichonephila</taxon>
    </lineage>
</organism>